<evidence type="ECO:0000259" key="2">
    <source>
        <dbReference type="Pfam" id="PF00248"/>
    </source>
</evidence>
<organism evidence="3 4">
    <name type="scientific">Tropicimonas aquimaris</name>
    <dbReference type="NCBI Taxonomy" id="914152"/>
    <lineage>
        <taxon>Bacteria</taxon>
        <taxon>Pseudomonadati</taxon>
        <taxon>Pseudomonadota</taxon>
        <taxon>Alphaproteobacteria</taxon>
        <taxon>Rhodobacterales</taxon>
        <taxon>Roseobacteraceae</taxon>
        <taxon>Tropicimonas</taxon>
    </lineage>
</organism>
<evidence type="ECO:0000313" key="3">
    <source>
        <dbReference type="EMBL" id="MFD0978321.1"/>
    </source>
</evidence>
<feature type="domain" description="NADP-dependent oxidoreductase" evidence="2">
    <location>
        <begin position="16"/>
        <end position="340"/>
    </location>
</feature>
<dbReference type="SUPFAM" id="SSF51430">
    <property type="entry name" value="NAD(P)-linked oxidoreductase"/>
    <property type="match status" value="1"/>
</dbReference>
<comment type="caution">
    <text evidence="3">The sequence shown here is derived from an EMBL/GenBank/DDBJ whole genome shotgun (WGS) entry which is preliminary data.</text>
</comment>
<dbReference type="InterPro" id="IPR036812">
    <property type="entry name" value="NAD(P)_OxRdtase_dom_sf"/>
</dbReference>
<sequence>MQKKPLGTSDLEVTDLCLGTMTFGNQTEAADGHRQIDMALDAGINFIDTAEMYPVNPVRAETIGRTEEVIGDWIAASGRRGDIVLATKITGSNKGICRGGRGIDGETIVAAVETSLARLRTDVIDLYQLHWPNRGSYHFRQYWDYDPSGQDRAETEANMREVLAAMTELQRAGKIRHFGLSNESAWGTAEWLRLAAETGAPRMVSIQNEYSLLCRIFDTDMAELSVNEKVPLLAYSPLGAGLLTGKYLGGVVPEGSRMSLNANLSGRANPRSDAAVEAYCGLAERHGLDPVHMALAFCRARPFMGSAIFGATTTEQLARILNGIDLDLSDEVLAEINQIQRDHPMPY</sequence>
<dbReference type="PANTHER" id="PTHR43364:SF4">
    <property type="entry name" value="NAD(P)-LINKED OXIDOREDUCTASE SUPERFAMILY PROTEIN"/>
    <property type="match status" value="1"/>
</dbReference>
<gene>
    <name evidence="3" type="ORF">ACFQ2S_01540</name>
</gene>
<keyword evidence="4" id="KW-1185">Reference proteome</keyword>
<evidence type="ECO:0000256" key="1">
    <source>
        <dbReference type="ARBA" id="ARBA00023002"/>
    </source>
</evidence>
<dbReference type="CDD" id="cd19094">
    <property type="entry name" value="AKR_Tas-like"/>
    <property type="match status" value="1"/>
</dbReference>
<accession>A0ABW3IK02</accession>
<dbReference type="PANTHER" id="PTHR43364">
    <property type="entry name" value="NADH-SPECIFIC METHYLGLYOXAL REDUCTASE-RELATED"/>
    <property type="match status" value="1"/>
</dbReference>
<evidence type="ECO:0000313" key="4">
    <source>
        <dbReference type="Proteomes" id="UP001597108"/>
    </source>
</evidence>
<dbReference type="InterPro" id="IPR023210">
    <property type="entry name" value="NADP_OxRdtase_dom"/>
</dbReference>
<dbReference type="Gene3D" id="3.20.20.100">
    <property type="entry name" value="NADP-dependent oxidoreductase domain"/>
    <property type="match status" value="1"/>
</dbReference>
<keyword evidence="1" id="KW-0560">Oxidoreductase</keyword>
<dbReference type="Pfam" id="PF00248">
    <property type="entry name" value="Aldo_ket_red"/>
    <property type="match status" value="1"/>
</dbReference>
<dbReference type="RefSeq" id="WP_386072134.1">
    <property type="nucleotide sequence ID" value="NZ_JBHTJT010000005.1"/>
</dbReference>
<protein>
    <submittedName>
        <fullName evidence="3">Aldo/keto reductase</fullName>
    </submittedName>
</protein>
<dbReference type="Proteomes" id="UP001597108">
    <property type="component" value="Unassembled WGS sequence"/>
</dbReference>
<proteinExistence type="predicted"/>
<reference evidence="4" key="1">
    <citation type="journal article" date="2019" name="Int. J. Syst. Evol. Microbiol.">
        <title>The Global Catalogue of Microorganisms (GCM) 10K type strain sequencing project: providing services to taxonomists for standard genome sequencing and annotation.</title>
        <authorList>
            <consortium name="The Broad Institute Genomics Platform"/>
            <consortium name="The Broad Institute Genome Sequencing Center for Infectious Disease"/>
            <person name="Wu L."/>
            <person name="Ma J."/>
        </authorList>
    </citation>
    <scope>NUCLEOTIDE SEQUENCE [LARGE SCALE GENOMIC DNA]</scope>
    <source>
        <strain evidence="4">CCUG 60524</strain>
    </source>
</reference>
<name>A0ABW3IK02_9RHOB</name>
<dbReference type="EMBL" id="JBHTJT010000005">
    <property type="protein sequence ID" value="MFD0978321.1"/>
    <property type="molecule type" value="Genomic_DNA"/>
</dbReference>
<dbReference type="InterPro" id="IPR050523">
    <property type="entry name" value="AKR_Detox_Biosynth"/>
</dbReference>